<dbReference type="Proteomes" id="UP000186698">
    <property type="component" value="Chromosome 7L"/>
</dbReference>
<dbReference type="RefSeq" id="XP_041425661.1">
    <property type="nucleotide sequence ID" value="XM_041569727.1"/>
</dbReference>
<keyword evidence="3" id="KW-1015">Disulfide bond</keyword>
<keyword evidence="5" id="KW-1133">Transmembrane helix</keyword>
<feature type="domain" description="Ig-like" evidence="6">
    <location>
        <begin position="249"/>
        <end position="327"/>
    </location>
</feature>
<feature type="transmembrane region" description="Helical" evidence="5">
    <location>
        <begin position="433"/>
        <end position="450"/>
    </location>
</feature>
<name>A0A8J1L7Z0_XENLA</name>
<dbReference type="InterPro" id="IPR007110">
    <property type="entry name" value="Ig-like_dom"/>
</dbReference>
<dbReference type="GeneID" id="108696831"/>
<evidence type="ECO:0000256" key="1">
    <source>
        <dbReference type="ARBA" id="ARBA00004167"/>
    </source>
</evidence>
<dbReference type="InterPro" id="IPR013162">
    <property type="entry name" value="CD80_C2-set"/>
</dbReference>
<dbReference type="InterPro" id="IPR003599">
    <property type="entry name" value="Ig_sub"/>
</dbReference>
<evidence type="ECO:0000313" key="8">
    <source>
        <dbReference type="RefSeq" id="XP_041425661.1"/>
    </source>
</evidence>
<keyword evidence="7" id="KW-1185">Reference proteome</keyword>
<evidence type="ECO:0000256" key="5">
    <source>
        <dbReference type="SAM" id="Phobius"/>
    </source>
</evidence>
<protein>
    <submittedName>
        <fullName evidence="8">B-cell receptor CD22 isoform X1</fullName>
    </submittedName>
</protein>
<dbReference type="AlphaFoldDB" id="A0A8J1L7Z0"/>
<sequence>MVKSSSVMERNNPSETFWAMVIHFLQICFLLLLKESHGQQEVFSFPEKLMALKGSCVEIPCILSYPGHHVMWYVYDEDKHHVIVSSDNTTSILSHYKHRTLLVQPTQLDCTLRIDNVNAEDGKHYYPGVDNVTAYEINRRMVKIDVKDSIWPSLQKPNDIAEGTIAVATCKAIHTCASRPPKFKWNKEFDLIERKTTTQSPMNPELTETSIINMNPKDSDDRTEIKCTVNYPNGQSSLVSSPIRVNYPPKNTTVSILGDPDIQEGDEVTLSCNCRANPEIQTYLWFKGMESAGEGQNITLKNVKWTIEPYSCTARNIQGEGKSAGVVIPVKYAAKGVQIIKYENIDGSIELQCKVFSSNPKITHFTWLRDNIPLITQKNPTLLLNNSEINSGEYNCVAHNLIGNASSDTKVSVAMKAETPNYTDSASEQTSSMYGLIALLPILLILFFILRRLKIKWCPLNQGSNNAESQFSEPIYLDIKERDRFKESSDVKDSTSADNPYTALTKRESLIYGDIKGSQSTDHAYSALHLQDDEPYDEIKTGITAQNDPE</sequence>
<dbReference type="InterPro" id="IPR003598">
    <property type="entry name" value="Ig_sub2"/>
</dbReference>
<evidence type="ECO:0000256" key="2">
    <source>
        <dbReference type="ARBA" id="ARBA00023136"/>
    </source>
</evidence>
<feature type="domain" description="Ig-like" evidence="6">
    <location>
        <begin position="329"/>
        <end position="414"/>
    </location>
</feature>
<evidence type="ECO:0000259" key="6">
    <source>
        <dbReference type="PROSITE" id="PS50835"/>
    </source>
</evidence>
<dbReference type="SUPFAM" id="SSF48726">
    <property type="entry name" value="Immunoglobulin"/>
    <property type="match status" value="4"/>
</dbReference>
<feature type="region of interest" description="Disordered" evidence="4">
    <location>
        <begin position="524"/>
        <end position="550"/>
    </location>
</feature>
<dbReference type="InterPro" id="IPR036179">
    <property type="entry name" value="Ig-like_dom_sf"/>
</dbReference>
<dbReference type="PANTHER" id="PTHR46484:SF1">
    <property type="entry name" value="SCHWANN CELL MYELIN PROTEIN-RELATED"/>
    <property type="match status" value="1"/>
</dbReference>
<dbReference type="GO" id="GO:0016020">
    <property type="term" value="C:membrane"/>
    <property type="evidence" value="ECO:0007669"/>
    <property type="project" value="UniProtKB-SubCell"/>
</dbReference>
<dbReference type="PROSITE" id="PS50835">
    <property type="entry name" value="IG_LIKE"/>
    <property type="match status" value="3"/>
</dbReference>
<dbReference type="SMART" id="SM00409">
    <property type="entry name" value="IG"/>
    <property type="match status" value="3"/>
</dbReference>
<keyword evidence="2 5" id="KW-0472">Membrane</keyword>
<reference evidence="8" key="1">
    <citation type="submission" date="2025-08" db="UniProtKB">
        <authorList>
            <consortium name="RefSeq"/>
        </authorList>
    </citation>
    <scope>IDENTIFICATION</scope>
    <source>
        <strain evidence="8">J_2021</strain>
        <tissue evidence="8">Erythrocytes</tissue>
    </source>
</reference>
<comment type="subcellular location">
    <subcellularLocation>
        <location evidence="1">Membrane</location>
        <topology evidence="1">Single-pass membrane protein</topology>
    </subcellularLocation>
</comment>
<proteinExistence type="predicted"/>
<dbReference type="InterPro" id="IPR013783">
    <property type="entry name" value="Ig-like_fold"/>
</dbReference>
<organism evidence="7 8">
    <name type="scientific">Xenopus laevis</name>
    <name type="common">African clawed frog</name>
    <dbReference type="NCBI Taxonomy" id="8355"/>
    <lineage>
        <taxon>Eukaryota</taxon>
        <taxon>Metazoa</taxon>
        <taxon>Chordata</taxon>
        <taxon>Craniata</taxon>
        <taxon>Vertebrata</taxon>
        <taxon>Euteleostomi</taxon>
        <taxon>Amphibia</taxon>
        <taxon>Batrachia</taxon>
        <taxon>Anura</taxon>
        <taxon>Pipoidea</taxon>
        <taxon>Pipidae</taxon>
        <taxon>Xenopodinae</taxon>
        <taxon>Xenopus</taxon>
        <taxon>Xenopus</taxon>
    </lineage>
</organism>
<dbReference type="SMART" id="SM00408">
    <property type="entry name" value="IGc2"/>
    <property type="match status" value="2"/>
</dbReference>
<feature type="domain" description="Ig-like" evidence="6">
    <location>
        <begin position="152"/>
        <end position="246"/>
    </location>
</feature>
<keyword evidence="5" id="KW-0812">Transmembrane</keyword>
<dbReference type="Gene3D" id="2.60.40.10">
    <property type="entry name" value="Immunoglobulins"/>
    <property type="match status" value="4"/>
</dbReference>
<dbReference type="PANTHER" id="PTHR46484">
    <property type="entry name" value="SI:CH211-171H4.5-RELATED"/>
    <property type="match status" value="1"/>
</dbReference>
<evidence type="ECO:0000313" key="7">
    <source>
        <dbReference type="Proteomes" id="UP000186698"/>
    </source>
</evidence>
<accession>A0A8J1L7Z0</accession>
<evidence type="ECO:0000256" key="4">
    <source>
        <dbReference type="SAM" id="MobiDB-lite"/>
    </source>
</evidence>
<gene>
    <name evidence="8" type="primary">LOC108696831</name>
</gene>
<evidence type="ECO:0000256" key="3">
    <source>
        <dbReference type="ARBA" id="ARBA00023157"/>
    </source>
</evidence>
<dbReference type="Pfam" id="PF08205">
    <property type="entry name" value="C2-set_2"/>
    <property type="match status" value="1"/>
</dbReference>
<keyword evidence="8" id="KW-0675">Receptor</keyword>